<proteinExistence type="inferred from homology"/>
<comment type="similarity">
    <text evidence="1 2">Belongs to the ArsC family.</text>
</comment>
<dbReference type="STRING" id="158190.SpiGrapes_3260"/>
<dbReference type="Proteomes" id="UP000005632">
    <property type="component" value="Chromosome"/>
</dbReference>
<sequence>MPTFLSRMLLFSPVSYTILIATGEHMIQIIGTKKCKETSKALRACKERSFCFQFVDLSQRELSIGEWNAIFSATEPESLIDTSSPFYIKNGYTFREFSIREELVEHPQLLKTPILRNKGKVCVGFNLDTLSEWGQA</sequence>
<organism evidence="3 4">
    <name type="scientific">Sphaerochaeta pleomorpha (strain ATCC BAA-1885 / DSM 22778 / Grapes)</name>
    <dbReference type="NCBI Taxonomy" id="158190"/>
    <lineage>
        <taxon>Bacteria</taxon>
        <taxon>Pseudomonadati</taxon>
        <taxon>Spirochaetota</taxon>
        <taxon>Spirochaetia</taxon>
        <taxon>Spirochaetales</taxon>
        <taxon>Sphaerochaetaceae</taxon>
        <taxon>Sphaerochaeta</taxon>
    </lineage>
</organism>
<evidence type="ECO:0000313" key="3">
    <source>
        <dbReference type="EMBL" id="AEV31004.1"/>
    </source>
</evidence>
<keyword evidence="4" id="KW-1185">Reference proteome</keyword>
<dbReference type="PANTHER" id="PTHR30041">
    <property type="entry name" value="ARSENATE REDUCTASE"/>
    <property type="match status" value="1"/>
</dbReference>
<dbReference type="KEGG" id="sgp:SpiGrapes_3260"/>
<dbReference type="Pfam" id="PF03960">
    <property type="entry name" value="ArsC"/>
    <property type="match status" value="1"/>
</dbReference>
<gene>
    <name evidence="3" type="ordered locus">SpiGrapes_3260</name>
</gene>
<dbReference type="InterPro" id="IPR036249">
    <property type="entry name" value="Thioredoxin-like_sf"/>
</dbReference>
<dbReference type="Gene3D" id="3.40.30.10">
    <property type="entry name" value="Glutaredoxin"/>
    <property type="match status" value="1"/>
</dbReference>
<dbReference type="EMBL" id="CP003155">
    <property type="protein sequence ID" value="AEV31004.1"/>
    <property type="molecule type" value="Genomic_DNA"/>
</dbReference>
<dbReference type="SUPFAM" id="SSF52833">
    <property type="entry name" value="Thioredoxin-like"/>
    <property type="match status" value="1"/>
</dbReference>
<dbReference type="PANTHER" id="PTHR30041:SF8">
    <property type="entry name" value="PROTEIN YFFB"/>
    <property type="match status" value="1"/>
</dbReference>
<name>G8QR69_SPHPG</name>
<dbReference type="HOGENOM" id="CLU_116644_2_3_12"/>
<evidence type="ECO:0000256" key="1">
    <source>
        <dbReference type="ARBA" id="ARBA00007198"/>
    </source>
</evidence>
<evidence type="ECO:0000313" key="4">
    <source>
        <dbReference type="Proteomes" id="UP000005632"/>
    </source>
</evidence>
<dbReference type="AlphaFoldDB" id="G8QR69"/>
<reference evidence="3 4" key="1">
    <citation type="submission" date="2011-11" db="EMBL/GenBank/DDBJ databases">
        <title>Complete sequence of Spirochaeta sp. grapes.</title>
        <authorList>
            <consortium name="US DOE Joint Genome Institute"/>
            <person name="Lucas S."/>
            <person name="Han J."/>
            <person name="Lapidus A."/>
            <person name="Cheng J.-F."/>
            <person name="Goodwin L."/>
            <person name="Pitluck S."/>
            <person name="Peters L."/>
            <person name="Ovchinnikova G."/>
            <person name="Munk A.C."/>
            <person name="Detter J.C."/>
            <person name="Han C."/>
            <person name="Tapia R."/>
            <person name="Land M."/>
            <person name="Hauser L."/>
            <person name="Kyrpides N."/>
            <person name="Ivanova N."/>
            <person name="Pagani I."/>
            <person name="Ritalahtilisa K."/>
            <person name="Loeffler F."/>
            <person name="Woyke T."/>
        </authorList>
    </citation>
    <scope>NUCLEOTIDE SEQUENCE [LARGE SCALE GENOMIC DNA]</scope>
    <source>
        <strain evidence="4">ATCC BAA-1885 / DSM 22778 / Grapes</strain>
    </source>
</reference>
<dbReference type="PROSITE" id="PS51353">
    <property type="entry name" value="ARSC"/>
    <property type="match status" value="1"/>
</dbReference>
<dbReference type="eggNOG" id="COG1393">
    <property type="taxonomic scope" value="Bacteria"/>
</dbReference>
<protein>
    <submittedName>
        <fullName evidence="3">Glutaredoxin family protein, arsenate reductase</fullName>
    </submittedName>
</protein>
<evidence type="ECO:0000256" key="2">
    <source>
        <dbReference type="PROSITE-ProRule" id="PRU01282"/>
    </source>
</evidence>
<accession>G8QR69</accession>
<dbReference type="InterPro" id="IPR006660">
    <property type="entry name" value="Arsenate_reductase-like"/>
</dbReference>